<comment type="function">
    <text evidence="3">Catalyzes the conversion of S-adenosyl-L-methionine (SAM) to carboxy-S-adenosyl-L-methionine (Cx-SAM).</text>
</comment>
<dbReference type="AlphaFoldDB" id="S3XEW1"/>
<accession>S3XEW1</accession>
<dbReference type="Pfam" id="PF13649">
    <property type="entry name" value="Methyltransf_25"/>
    <property type="match status" value="1"/>
</dbReference>
<dbReference type="CDD" id="cd02440">
    <property type="entry name" value="AdoMet_MTases"/>
    <property type="match status" value="1"/>
</dbReference>
<dbReference type="HAMAP" id="MF_01589">
    <property type="entry name" value="Cx_SAM_synthase"/>
    <property type="match status" value="1"/>
</dbReference>
<keyword evidence="2 3" id="KW-0949">S-adenosyl-L-methionine</keyword>
<dbReference type="Gene3D" id="3.40.50.150">
    <property type="entry name" value="Vaccinia Virus protein VP39"/>
    <property type="match status" value="1"/>
</dbReference>
<evidence type="ECO:0000256" key="1">
    <source>
        <dbReference type="ARBA" id="ARBA00022679"/>
    </source>
</evidence>
<dbReference type="Proteomes" id="UP000014539">
    <property type="component" value="Unassembled WGS sequence"/>
</dbReference>
<name>S3XEW1_9BACT</name>
<dbReference type="EMBL" id="AGYD01000011">
    <property type="protein sequence ID" value="EPH07907.1"/>
    <property type="molecule type" value="Genomic_DNA"/>
</dbReference>
<comment type="catalytic activity">
    <reaction evidence="3">
        <text>prephenate + S-adenosyl-L-methionine = carboxy-S-adenosyl-L-methionine + 3-phenylpyruvate + H2O</text>
        <dbReference type="Rhea" id="RHEA:51692"/>
        <dbReference type="ChEBI" id="CHEBI:15377"/>
        <dbReference type="ChEBI" id="CHEBI:18005"/>
        <dbReference type="ChEBI" id="CHEBI:29934"/>
        <dbReference type="ChEBI" id="CHEBI:59789"/>
        <dbReference type="ChEBI" id="CHEBI:134278"/>
    </reaction>
</comment>
<dbReference type="GO" id="GO:0002098">
    <property type="term" value="P:tRNA wobble uridine modification"/>
    <property type="evidence" value="ECO:0007669"/>
    <property type="project" value="InterPro"/>
</dbReference>
<feature type="binding site" evidence="3 4">
    <location>
        <begin position="83"/>
        <end position="84"/>
    </location>
    <ligand>
        <name>S-adenosyl-L-methionine</name>
        <dbReference type="ChEBI" id="CHEBI:59789"/>
    </ligand>
</feature>
<feature type="binding site" evidence="3">
    <location>
        <position position="191"/>
    </location>
    <ligand>
        <name>S-adenosyl-L-methionine</name>
        <dbReference type="ChEBI" id="CHEBI:59789"/>
    </ligand>
</feature>
<comment type="caution">
    <text evidence="3">Lacks conserved residue(s) required for the propagation of feature annotation.</text>
</comment>
<reference evidence="6 7" key="1">
    <citation type="submission" date="2013-06" db="EMBL/GenBank/DDBJ databases">
        <title>The Genome Sequence of Campylobacter ureolyticus ACS-301-V-SCH3B.</title>
        <authorList>
            <consortium name="The Broad Institute Genomics Platform"/>
            <person name="Earl A."/>
            <person name="Ward D."/>
            <person name="Feldgarden M."/>
            <person name="Gevers D."/>
            <person name="Saerens B."/>
            <person name="Vaneechoutte M."/>
            <person name="Walker B."/>
            <person name="Young S."/>
            <person name="Zeng Q."/>
            <person name="Gargeya S."/>
            <person name="Fitzgerald M."/>
            <person name="Haas B."/>
            <person name="Abouelleil A."/>
            <person name="Allen A.W."/>
            <person name="Alvarado L."/>
            <person name="Arachchi H.M."/>
            <person name="Berlin A.M."/>
            <person name="Chapman S.B."/>
            <person name="Gainer-Dewar J."/>
            <person name="Goldberg J."/>
            <person name="Griggs A."/>
            <person name="Gujja S."/>
            <person name="Hansen M."/>
            <person name="Howarth C."/>
            <person name="Imamovic A."/>
            <person name="Ireland A."/>
            <person name="Larimer J."/>
            <person name="McCowan C."/>
            <person name="Murphy C."/>
            <person name="Pearson M."/>
            <person name="Poon T.W."/>
            <person name="Priest M."/>
            <person name="Roberts A."/>
            <person name="Saif S."/>
            <person name="Shea T."/>
            <person name="Sisk P."/>
            <person name="Sykes S."/>
            <person name="Wortman J."/>
            <person name="Nusbaum C."/>
            <person name="Birren B."/>
        </authorList>
    </citation>
    <scope>NUCLEOTIDE SEQUENCE [LARGE SCALE GENOMIC DNA]</scope>
    <source>
        <strain evidence="6 7">ACS-301-V-Sch3b</strain>
    </source>
</reference>
<dbReference type="PIRSF" id="PIRSF006325">
    <property type="entry name" value="MeTrfase_bac"/>
    <property type="match status" value="1"/>
</dbReference>
<protein>
    <recommendedName>
        <fullName evidence="3">Carboxy-S-adenosyl-L-methionine synthase</fullName>
        <shortName evidence="3">Cx-SAM synthase</shortName>
        <ecNumber evidence="3">2.1.3.-</ecNumber>
    </recommendedName>
</protein>
<dbReference type="eggNOG" id="COG2226">
    <property type="taxonomic scope" value="Bacteria"/>
</dbReference>
<dbReference type="PANTHER" id="PTHR43861:SF2">
    <property type="entry name" value="CARBOXY-S-ADENOSYL-L-METHIONINE SYNTHASE"/>
    <property type="match status" value="1"/>
</dbReference>
<dbReference type="EC" id="2.1.3.-" evidence="3"/>
<evidence type="ECO:0000256" key="2">
    <source>
        <dbReference type="ARBA" id="ARBA00022691"/>
    </source>
</evidence>
<comment type="caution">
    <text evidence="6">The sequence shown here is derived from an EMBL/GenBank/DDBJ whole genome shotgun (WGS) entry which is preliminary data.</text>
</comment>
<keyword evidence="1 3" id="KW-0808">Transferase</keyword>
<dbReference type="RefSeq" id="WP_016647017.1">
    <property type="nucleotide sequence ID" value="NZ_KE340327.1"/>
</dbReference>
<dbReference type="InterPro" id="IPR005271">
    <property type="entry name" value="CmoA"/>
</dbReference>
<feature type="binding site" evidence="3 4">
    <location>
        <position position="35"/>
    </location>
    <ligand>
        <name>S-adenosyl-L-methionine</name>
        <dbReference type="ChEBI" id="CHEBI:59789"/>
    </ligand>
</feature>
<dbReference type="SUPFAM" id="SSF53335">
    <property type="entry name" value="S-adenosyl-L-methionine-dependent methyltransferases"/>
    <property type="match status" value="1"/>
</dbReference>
<evidence type="ECO:0000259" key="5">
    <source>
        <dbReference type="Pfam" id="PF13649"/>
    </source>
</evidence>
<organism evidence="6 7">
    <name type="scientific">Campylobacter ureolyticus ACS-301-V-Sch3b</name>
    <dbReference type="NCBI Taxonomy" id="883165"/>
    <lineage>
        <taxon>Bacteria</taxon>
        <taxon>Pseudomonadati</taxon>
        <taxon>Campylobacterota</taxon>
        <taxon>Epsilonproteobacteria</taxon>
        <taxon>Campylobacterales</taxon>
        <taxon>Campylobacteraceae</taxon>
        <taxon>Campylobacter</taxon>
    </lineage>
</organism>
<dbReference type="PANTHER" id="PTHR43861">
    <property type="entry name" value="TRANS-ACONITATE 2-METHYLTRANSFERASE-RELATED"/>
    <property type="match status" value="1"/>
</dbReference>
<sequence length="235" mass="27158">MKDEIFKQPILKQFEFDENVASVFDDMISRSVPFYDVSSNLITQILVKYLDNQAFIIDLGCSTGALLFKLFEKNPKFRLCGVDNSKAMQEIAKNKAKAYGSKVNFIEADALTFEFNSANAVILNYTLQFIRPLKRVNFIKKIYDGLEEGGIFILSEKLLHEDKKLSKNMIEIYEEYKEKNGYSKYEIAQKRQALENVLIPFSEDENKKLLKDVGFKVVETIFKWGNFASFMAIKN</sequence>
<dbReference type="NCBIfam" id="TIGR00740">
    <property type="entry name" value="carboxy-S-adenosyl-L-methionine synthase CmoA"/>
    <property type="match status" value="1"/>
</dbReference>
<dbReference type="GO" id="GO:1904047">
    <property type="term" value="F:S-adenosyl-L-methionine binding"/>
    <property type="evidence" value="ECO:0007669"/>
    <property type="project" value="UniProtKB-UniRule"/>
</dbReference>
<feature type="binding site" evidence="3 4">
    <location>
        <begin position="60"/>
        <end position="62"/>
    </location>
    <ligand>
        <name>S-adenosyl-L-methionine</name>
        <dbReference type="ChEBI" id="CHEBI:59789"/>
    </ligand>
</feature>
<evidence type="ECO:0000256" key="3">
    <source>
        <dbReference type="HAMAP-Rule" id="MF_01589"/>
    </source>
</evidence>
<evidence type="ECO:0000256" key="4">
    <source>
        <dbReference type="PIRSR" id="PIRSR006325-1"/>
    </source>
</evidence>
<dbReference type="HOGENOM" id="CLU_078475_0_0_7"/>
<feature type="domain" description="Methyltransferase" evidence="5">
    <location>
        <begin position="56"/>
        <end position="150"/>
    </location>
</feature>
<evidence type="ECO:0000313" key="7">
    <source>
        <dbReference type="Proteomes" id="UP000014539"/>
    </source>
</evidence>
<comment type="similarity">
    <text evidence="3">Belongs to the class I-like SAM-binding methyltransferase superfamily. Cx-SAM synthase family.</text>
</comment>
<dbReference type="InterPro" id="IPR041698">
    <property type="entry name" value="Methyltransf_25"/>
</dbReference>
<evidence type="ECO:0000313" key="6">
    <source>
        <dbReference type="EMBL" id="EPH07907.1"/>
    </source>
</evidence>
<dbReference type="GO" id="GO:0016743">
    <property type="term" value="F:carboxyl- or carbamoyltransferase activity"/>
    <property type="evidence" value="ECO:0007669"/>
    <property type="project" value="UniProtKB-UniRule"/>
</dbReference>
<keyword evidence="7" id="KW-1185">Reference proteome</keyword>
<dbReference type="InterPro" id="IPR029063">
    <property type="entry name" value="SAM-dependent_MTases_sf"/>
</dbReference>
<feature type="binding site" evidence="3 4">
    <location>
        <position position="124"/>
    </location>
    <ligand>
        <name>S-adenosyl-L-methionine</name>
        <dbReference type="ChEBI" id="CHEBI:59789"/>
    </ligand>
</feature>
<proteinExistence type="inferred from homology"/>
<dbReference type="PATRIC" id="fig|883165.3.peg.1178"/>
<gene>
    <name evidence="3" type="primary">cmoA</name>
    <name evidence="6" type="ORF">HMPREF9309_01162</name>
</gene>